<evidence type="ECO:0000313" key="4">
    <source>
        <dbReference type="Proteomes" id="UP000094969"/>
    </source>
</evidence>
<evidence type="ECO:0000313" key="3">
    <source>
        <dbReference type="EMBL" id="AOO79524.1"/>
    </source>
</evidence>
<reference evidence="3 4" key="1">
    <citation type="journal article" date="2015" name="Antonie Van Leeuwenhoek">
        <title>Bosea vaviloviae sp. nov., a new species of slow-growing rhizobia isolated from nodules of the relict species Vavilovia formosa (Stev.) Fed.</title>
        <authorList>
            <person name="Safronova V.I."/>
            <person name="Kuznetsova I.G."/>
            <person name="Sazanova A.L."/>
            <person name="Kimeklis A.K."/>
            <person name="Belimov A.A."/>
            <person name="Andronov E.E."/>
            <person name="Pinaev A.G."/>
            <person name="Chizhevskaya E.P."/>
            <person name="Pukhaev A.R."/>
            <person name="Popov K.P."/>
            <person name="Willems A."/>
            <person name="Tikhonovich I.A."/>
        </authorList>
    </citation>
    <scope>NUCLEOTIDE SEQUENCE [LARGE SCALE GENOMIC DNA]</scope>
    <source>
        <strain evidence="3 4">Vaf18</strain>
    </source>
</reference>
<keyword evidence="1" id="KW-1277">Toxin-antitoxin system</keyword>
<gene>
    <name evidence="3" type="ORF">BHK69_02605</name>
</gene>
<comment type="similarity">
    <text evidence="2">Belongs to the RelE toxin family.</text>
</comment>
<dbReference type="InterPro" id="IPR028344">
    <property type="entry name" value="ParE1/4"/>
</dbReference>
<name>A0A1D7TWL4_9HYPH</name>
<dbReference type="EMBL" id="CP017147">
    <property type="protein sequence ID" value="AOO79524.1"/>
    <property type="molecule type" value="Genomic_DNA"/>
</dbReference>
<dbReference type="KEGG" id="bvv:BHK69_02605"/>
<proteinExistence type="inferred from homology"/>
<organism evidence="3 4">
    <name type="scientific">Bosea vaviloviae</name>
    <dbReference type="NCBI Taxonomy" id="1526658"/>
    <lineage>
        <taxon>Bacteria</taxon>
        <taxon>Pseudomonadati</taxon>
        <taxon>Pseudomonadota</taxon>
        <taxon>Alphaproteobacteria</taxon>
        <taxon>Hyphomicrobiales</taxon>
        <taxon>Boseaceae</taxon>
        <taxon>Bosea</taxon>
    </lineage>
</organism>
<keyword evidence="4" id="KW-1185">Reference proteome</keyword>
<accession>A0A1D7TWL4</accession>
<dbReference type="AlphaFoldDB" id="A0A1D7TWL4"/>
<dbReference type="STRING" id="1526658.BHK69_02605"/>
<dbReference type="PIRSF" id="PIRSF029218">
    <property type="entry name" value="ParE"/>
    <property type="match status" value="1"/>
</dbReference>
<dbReference type="InterPro" id="IPR007712">
    <property type="entry name" value="RelE/ParE_toxin"/>
</dbReference>
<dbReference type="Gene3D" id="3.30.2310.20">
    <property type="entry name" value="RelE-like"/>
    <property type="match status" value="1"/>
</dbReference>
<dbReference type="RefSeq" id="WP_069688747.1">
    <property type="nucleotide sequence ID" value="NZ_CP017147.1"/>
</dbReference>
<evidence type="ECO:0000256" key="1">
    <source>
        <dbReference type="ARBA" id="ARBA00022649"/>
    </source>
</evidence>
<dbReference type="InterPro" id="IPR035093">
    <property type="entry name" value="RelE/ParE_toxin_dom_sf"/>
</dbReference>
<protein>
    <recommendedName>
        <fullName evidence="2">Toxin</fullName>
    </recommendedName>
</protein>
<dbReference type="Proteomes" id="UP000094969">
    <property type="component" value="Chromosome"/>
</dbReference>
<evidence type="ECO:0000256" key="2">
    <source>
        <dbReference type="PIRNR" id="PIRNR029218"/>
    </source>
</evidence>
<dbReference type="Pfam" id="PF05016">
    <property type="entry name" value="ParE_toxin"/>
    <property type="match status" value="1"/>
</dbReference>
<dbReference type="OrthoDB" id="5457915at2"/>
<sequence>MSGRRGGYWLSPLAEADLEEIWLYSFREWSADQADKYHNDIVSAFDGIAAGTKKGRPVDIREGYFKYAVGSHVFYYKQVDTGEIIIIRILHQRMDANRHL</sequence>